<organism evidence="10 12">
    <name type="scientific">Diaphorina citri</name>
    <name type="common">Asian citrus psyllid</name>
    <dbReference type="NCBI Taxonomy" id="121845"/>
    <lineage>
        <taxon>Eukaryota</taxon>
        <taxon>Metazoa</taxon>
        <taxon>Ecdysozoa</taxon>
        <taxon>Arthropoda</taxon>
        <taxon>Hexapoda</taxon>
        <taxon>Insecta</taxon>
        <taxon>Pterygota</taxon>
        <taxon>Neoptera</taxon>
        <taxon>Paraneoptera</taxon>
        <taxon>Hemiptera</taxon>
        <taxon>Sternorrhyncha</taxon>
        <taxon>Psylloidea</taxon>
        <taxon>Psyllidae</taxon>
        <taxon>Diaphorininae</taxon>
        <taxon>Diaphorina</taxon>
    </lineage>
</organism>
<sequence length="146" mass="16570">MLASNSFLITLPSLMLCFLSIQVPDTEAINCFVCNSRKDPYCEYLRRNDTQAKEFSVKCNDSLKTGERPFCRKIVQYIKDYDEHRVIRKCGYQKSPKECYTSFDDDHEQLVCQCFEDGCNSSSSTSVSIVILTLSSLGAAAKTLFL</sequence>
<evidence type="ECO:0000256" key="1">
    <source>
        <dbReference type="ARBA" id="ARBA00004589"/>
    </source>
</evidence>
<dbReference type="OrthoDB" id="6420171at2759"/>
<evidence type="ECO:0000256" key="7">
    <source>
        <dbReference type="ARBA" id="ARBA00023180"/>
    </source>
</evidence>
<dbReference type="Proteomes" id="UP000079169">
    <property type="component" value="Unplaced"/>
</dbReference>
<dbReference type="PANTHER" id="PTHR33562">
    <property type="entry name" value="ATILLA, ISOFORM B-RELATED-RELATED"/>
    <property type="match status" value="1"/>
</dbReference>
<dbReference type="GO" id="GO:0098552">
    <property type="term" value="C:side of membrane"/>
    <property type="evidence" value="ECO:0007669"/>
    <property type="project" value="UniProtKB-KW"/>
</dbReference>
<keyword evidence="10" id="KW-1185">Reference proteome</keyword>
<keyword evidence="7" id="KW-0325">Glycoprotein</keyword>
<dbReference type="InterPro" id="IPR031424">
    <property type="entry name" value="QVR-like"/>
</dbReference>
<evidence type="ECO:0000313" key="10">
    <source>
        <dbReference type="Proteomes" id="UP000079169"/>
    </source>
</evidence>
<dbReference type="KEGG" id="dci:108252162"/>
<dbReference type="Pfam" id="PF17064">
    <property type="entry name" value="QVR"/>
    <property type="match status" value="1"/>
</dbReference>
<evidence type="ECO:0000256" key="2">
    <source>
        <dbReference type="ARBA" id="ARBA00022622"/>
    </source>
</evidence>
<dbReference type="GO" id="GO:0032222">
    <property type="term" value="P:regulation of synaptic transmission, cholinergic"/>
    <property type="evidence" value="ECO:0007669"/>
    <property type="project" value="InterPro"/>
</dbReference>
<evidence type="ECO:0000313" key="12">
    <source>
        <dbReference type="RefSeq" id="XP_026678064.1"/>
    </source>
</evidence>
<dbReference type="KEGG" id="dci:108252163"/>
<protein>
    <submittedName>
        <fullName evidence="11">Uncharacterized protein LOC108252162</fullName>
    </submittedName>
    <submittedName>
        <fullName evidence="12">Uncharacterized protein LOC108252163</fullName>
    </submittedName>
</protein>
<evidence type="ECO:0000313" key="11">
    <source>
        <dbReference type="RefSeq" id="XP_017298791.1"/>
    </source>
</evidence>
<keyword evidence="3" id="KW-0812">Transmembrane</keyword>
<evidence type="ECO:0000256" key="3">
    <source>
        <dbReference type="ARBA" id="ARBA00022692"/>
    </source>
</evidence>
<dbReference type="PANTHER" id="PTHR33562:SF23">
    <property type="entry name" value="PROTEIN QUIVER"/>
    <property type="match status" value="1"/>
</dbReference>
<accession>A0A1S4E9G1</accession>
<reference evidence="11 12" key="1">
    <citation type="submission" date="2025-04" db="UniProtKB">
        <authorList>
            <consortium name="RefSeq"/>
        </authorList>
    </citation>
    <scope>IDENTIFICATION</scope>
</reference>
<keyword evidence="6" id="KW-0472">Membrane</keyword>
<evidence type="ECO:0000256" key="6">
    <source>
        <dbReference type="ARBA" id="ARBA00023136"/>
    </source>
</evidence>
<comment type="subcellular location">
    <subcellularLocation>
        <location evidence="1">Membrane</location>
        <topology evidence="1">Lipid-anchor</topology>
        <topology evidence="1">GPI-anchor</topology>
    </subcellularLocation>
</comment>
<dbReference type="RefSeq" id="XP_017298791.1">
    <property type="nucleotide sequence ID" value="XM_017443302.2"/>
</dbReference>
<dbReference type="InterPro" id="IPR050975">
    <property type="entry name" value="Sleep_regulator"/>
</dbReference>
<evidence type="ECO:0000256" key="9">
    <source>
        <dbReference type="SAM" id="SignalP"/>
    </source>
</evidence>
<keyword evidence="2" id="KW-0336">GPI-anchor</keyword>
<gene>
    <name evidence="12" type="primary">LOC108252163</name>
    <name evidence="11" type="synonym">LOC108252162</name>
</gene>
<dbReference type="GeneID" id="108252163"/>
<dbReference type="GO" id="GO:0030431">
    <property type="term" value="P:sleep"/>
    <property type="evidence" value="ECO:0007669"/>
    <property type="project" value="InterPro"/>
</dbReference>
<dbReference type="PaxDb" id="121845-A0A1S4E9G1"/>
<evidence type="ECO:0000256" key="8">
    <source>
        <dbReference type="ARBA" id="ARBA00023288"/>
    </source>
</evidence>
<keyword evidence="5" id="KW-1133">Transmembrane helix</keyword>
<name>A0A1S4E9G1_DIACI</name>
<dbReference type="OMA" id="CQCFNDL"/>
<feature type="chain" id="PRO_5010481015" evidence="9">
    <location>
        <begin position="29"/>
        <end position="146"/>
    </location>
</feature>
<evidence type="ECO:0000256" key="4">
    <source>
        <dbReference type="ARBA" id="ARBA00022729"/>
    </source>
</evidence>
<dbReference type="GeneID" id="108252162"/>
<dbReference type="AlphaFoldDB" id="A0A1S4E9G1"/>
<feature type="signal peptide" evidence="9">
    <location>
        <begin position="1"/>
        <end position="28"/>
    </location>
</feature>
<keyword evidence="8" id="KW-0449">Lipoprotein</keyword>
<proteinExistence type="predicted"/>
<keyword evidence="4 9" id="KW-0732">Signal</keyword>
<dbReference type="RefSeq" id="XP_026678064.1">
    <property type="nucleotide sequence ID" value="XM_026822263.1"/>
</dbReference>
<evidence type="ECO:0000256" key="5">
    <source>
        <dbReference type="ARBA" id="ARBA00022989"/>
    </source>
</evidence>